<dbReference type="CDD" id="cd06267">
    <property type="entry name" value="PBP1_LacI_sugar_binding-like"/>
    <property type="match status" value="1"/>
</dbReference>
<dbReference type="Proteomes" id="UP000673394">
    <property type="component" value="Unassembled WGS sequence"/>
</dbReference>
<dbReference type="RefSeq" id="WP_210661162.1">
    <property type="nucleotide sequence ID" value="NZ_JAGKSP010000009.1"/>
</dbReference>
<dbReference type="Pfam" id="PF00356">
    <property type="entry name" value="LacI"/>
    <property type="match status" value="1"/>
</dbReference>
<dbReference type="InterPro" id="IPR028082">
    <property type="entry name" value="Peripla_BP_I"/>
</dbReference>
<protein>
    <submittedName>
        <fullName evidence="5">LacI family DNA-binding transcriptional regulator</fullName>
    </submittedName>
</protein>
<evidence type="ECO:0000313" key="5">
    <source>
        <dbReference type="EMBL" id="MBP3965032.1"/>
    </source>
</evidence>
<dbReference type="InterPro" id="IPR046335">
    <property type="entry name" value="LacI/GalR-like_sensor"/>
</dbReference>
<accession>A0ABS5CGU3</accession>
<dbReference type="SUPFAM" id="SSF53822">
    <property type="entry name" value="Periplasmic binding protein-like I"/>
    <property type="match status" value="1"/>
</dbReference>
<evidence type="ECO:0000313" key="6">
    <source>
        <dbReference type="Proteomes" id="UP000673394"/>
    </source>
</evidence>
<dbReference type="GO" id="GO:0003677">
    <property type="term" value="F:DNA binding"/>
    <property type="evidence" value="ECO:0007669"/>
    <property type="project" value="UniProtKB-KW"/>
</dbReference>
<dbReference type="SUPFAM" id="SSF47413">
    <property type="entry name" value="lambda repressor-like DNA-binding domains"/>
    <property type="match status" value="1"/>
</dbReference>
<keyword evidence="6" id="KW-1185">Reference proteome</keyword>
<dbReference type="CDD" id="cd01392">
    <property type="entry name" value="HTH_LacI"/>
    <property type="match status" value="1"/>
</dbReference>
<sequence length="332" mass="37190">MAKIKEIAEKMNISVSTVYKALSDAEDVNPETKKKILKTAINMGYVAKRKGDNHKRICVFIDQPDDNHVQYFDYEVMMAFKRNAIHSGHEVSVMSLDYTLNQSKSFDELMDEYQFDGAVILGLSNFNPYFEQLKTTSHPVVILDNFLENQMVASVCCDNMKGMKLAIDHLVDLGHTRIGFINGQNDAYVCKERLGGYISSIALRGIVFDPELVCNGNFTEESAAPLVRNLVSMGVTAIMCCNDMLAIGAIKELKRMGLNVPRDISVVGFDDIKLSSYITPKLTTIHTDLSKMGEKLFIVLELLMKDNRLDMSLQPSYLVVRESTATVKSKAE</sequence>
<keyword evidence="3" id="KW-0804">Transcription</keyword>
<dbReference type="InterPro" id="IPR010982">
    <property type="entry name" value="Lambda_DNA-bd_dom_sf"/>
</dbReference>
<dbReference type="Gene3D" id="3.40.50.2300">
    <property type="match status" value="2"/>
</dbReference>
<dbReference type="EMBL" id="JAGKSP010000009">
    <property type="protein sequence ID" value="MBP3965032.1"/>
    <property type="molecule type" value="Genomic_DNA"/>
</dbReference>
<name>A0ABS5CGU3_9BACL</name>
<dbReference type="Gene3D" id="1.10.260.40">
    <property type="entry name" value="lambda repressor-like DNA-binding domains"/>
    <property type="match status" value="1"/>
</dbReference>
<proteinExistence type="predicted"/>
<keyword evidence="1" id="KW-0805">Transcription regulation</keyword>
<evidence type="ECO:0000256" key="2">
    <source>
        <dbReference type="ARBA" id="ARBA00023125"/>
    </source>
</evidence>
<evidence type="ECO:0000256" key="3">
    <source>
        <dbReference type="ARBA" id="ARBA00023163"/>
    </source>
</evidence>
<comment type="caution">
    <text evidence="5">The sequence shown here is derived from an EMBL/GenBank/DDBJ whole genome shotgun (WGS) entry which is preliminary data.</text>
</comment>
<dbReference type="InterPro" id="IPR000843">
    <property type="entry name" value="HTH_LacI"/>
</dbReference>
<dbReference type="SMART" id="SM00354">
    <property type="entry name" value="HTH_LACI"/>
    <property type="match status" value="1"/>
</dbReference>
<dbReference type="PANTHER" id="PTHR30146">
    <property type="entry name" value="LACI-RELATED TRANSCRIPTIONAL REPRESSOR"/>
    <property type="match status" value="1"/>
</dbReference>
<keyword evidence="2 5" id="KW-0238">DNA-binding</keyword>
<feature type="domain" description="HTH lacI-type" evidence="4">
    <location>
        <begin position="2"/>
        <end position="56"/>
    </location>
</feature>
<organism evidence="5 6">
    <name type="scientific">Paenibacillus lignilyticus</name>
    <dbReference type="NCBI Taxonomy" id="1172615"/>
    <lineage>
        <taxon>Bacteria</taxon>
        <taxon>Bacillati</taxon>
        <taxon>Bacillota</taxon>
        <taxon>Bacilli</taxon>
        <taxon>Bacillales</taxon>
        <taxon>Paenibacillaceae</taxon>
        <taxon>Paenibacillus</taxon>
    </lineage>
</organism>
<dbReference type="Pfam" id="PF13377">
    <property type="entry name" value="Peripla_BP_3"/>
    <property type="match status" value="1"/>
</dbReference>
<dbReference type="PANTHER" id="PTHR30146:SF24">
    <property type="entry name" value="XYLOSE OPERON REGULATORY PROTEIN"/>
    <property type="match status" value="1"/>
</dbReference>
<gene>
    <name evidence="5" type="ORF">I8J30_20095</name>
</gene>
<reference evidence="5 6" key="1">
    <citation type="submission" date="2021-04" db="EMBL/GenBank/DDBJ databases">
        <title>Paenibacillus sp. DLE-14 whole genome sequence.</title>
        <authorList>
            <person name="Ham Y.J."/>
        </authorList>
    </citation>
    <scope>NUCLEOTIDE SEQUENCE [LARGE SCALE GENOMIC DNA]</scope>
    <source>
        <strain evidence="5 6">DLE-14</strain>
    </source>
</reference>
<evidence type="ECO:0000256" key="1">
    <source>
        <dbReference type="ARBA" id="ARBA00023015"/>
    </source>
</evidence>
<dbReference type="PROSITE" id="PS50932">
    <property type="entry name" value="HTH_LACI_2"/>
    <property type="match status" value="1"/>
</dbReference>
<evidence type="ECO:0000259" key="4">
    <source>
        <dbReference type="PROSITE" id="PS50932"/>
    </source>
</evidence>